<protein>
    <recommendedName>
        <fullName evidence="7">TATA-box-binding protein</fullName>
    </recommendedName>
</protein>
<evidence type="ECO:0000256" key="3">
    <source>
        <dbReference type="ARBA" id="ARBA00023163"/>
    </source>
</evidence>
<dbReference type="Proteomes" id="UP000015106">
    <property type="component" value="Chromosome 3"/>
</dbReference>
<name>A0A8R7TV70_TRIUA</name>
<dbReference type="PANTHER" id="PTHR10126">
    <property type="entry name" value="TATA-BOX BINDING PROTEIN"/>
    <property type="match status" value="1"/>
</dbReference>
<evidence type="ECO:0000313" key="6">
    <source>
        <dbReference type="Proteomes" id="UP000015106"/>
    </source>
</evidence>
<dbReference type="EnsemblPlants" id="TuG1812G0300002554.01.T02">
    <property type="protein sequence ID" value="TuG1812G0300002554.01.T02"/>
    <property type="gene ID" value="TuG1812G0300002554.01"/>
</dbReference>
<proteinExistence type="inferred from homology"/>
<evidence type="ECO:0000256" key="2">
    <source>
        <dbReference type="ARBA" id="ARBA00023125"/>
    </source>
</evidence>
<dbReference type="SUPFAM" id="SSF55945">
    <property type="entry name" value="TATA-box binding protein-like"/>
    <property type="match status" value="1"/>
</dbReference>
<evidence type="ECO:0000256" key="1">
    <source>
        <dbReference type="ARBA" id="ARBA00005560"/>
    </source>
</evidence>
<evidence type="ECO:0000256" key="4">
    <source>
        <dbReference type="ARBA" id="ARBA00037612"/>
    </source>
</evidence>
<reference evidence="5" key="2">
    <citation type="submission" date="2018-03" db="EMBL/GenBank/DDBJ databases">
        <title>The Triticum urartu genome reveals the dynamic nature of wheat genome evolution.</title>
        <authorList>
            <person name="Ling H."/>
            <person name="Ma B."/>
            <person name="Shi X."/>
            <person name="Liu H."/>
            <person name="Dong L."/>
            <person name="Sun H."/>
            <person name="Cao Y."/>
            <person name="Gao Q."/>
            <person name="Zheng S."/>
            <person name="Li Y."/>
            <person name="Yu Y."/>
            <person name="Du H."/>
            <person name="Qi M."/>
            <person name="Li Y."/>
            <person name="Yu H."/>
            <person name="Cui Y."/>
            <person name="Wang N."/>
            <person name="Chen C."/>
            <person name="Wu H."/>
            <person name="Zhao Y."/>
            <person name="Zhang J."/>
            <person name="Li Y."/>
            <person name="Zhou W."/>
            <person name="Zhang B."/>
            <person name="Hu W."/>
            <person name="Eijk M."/>
            <person name="Tang J."/>
            <person name="Witsenboer H."/>
            <person name="Zhao S."/>
            <person name="Li Z."/>
            <person name="Zhang A."/>
            <person name="Wang D."/>
            <person name="Liang C."/>
        </authorList>
    </citation>
    <scope>NUCLEOTIDE SEQUENCE [LARGE SCALE GENOMIC DNA]</scope>
    <source>
        <strain evidence="5">cv. G1812</strain>
    </source>
</reference>
<dbReference type="InterPro" id="IPR000814">
    <property type="entry name" value="TBP"/>
</dbReference>
<reference evidence="5" key="3">
    <citation type="submission" date="2022-06" db="UniProtKB">
        <authorList>
            <consortium name="EnsemblPlants"/>
        </authorList>
    </citation>
    <scope>IDENTIFICATION</scope>
</reference>
<dbReference type="InterPro" id="IPR012295">
    <property type="entry name" value="TBP_dom_sf"/>
</dbReference>
<dbReference type="Pfam" id="PF00352">
    <property type="entry name" value="TBP"/>
    <property type="match status" value="1"/>
</dbReference>
<sequence>MRIREQKTTTLISASGKMVCTGAKSEQQCKLAARKVKYLTMFSSPNLARLRVPEGDRRRIMDVTSKGSAADQGIDVWLQKGIAASILNVIGGGF</sequence>
<keyword evidence="6" id="KW-1185">Reference proteome</keyword>
<evidence type="ECO:0000313" key="5">
    <source>
        <dbReference type="EnsemblPlants" id="TuG1812G0300002554.01.T02"/>
    </source>
</evidence>
<evidence type="ECO:0008006" key="7">
    <source>
        <dbReference type="Google" id="ProtNLM"/>
    </source>
</evidence>
<accession>A0A8R7TV70</accession>
<organism evidence="5 6">
    <name type="scientific">Triticum urartu</name>
    <name type="common">Red wild einkorn</name>
    <name type="synonym">Crithodium urartu</name>
    <dbReference type="NCBI Taxonomy" id="4572"/>
    <lineage>
        <taxon>Eukaryota</taxon>
        <taxon>Viridiplantae</taxon>
        <taxon>Streptophyta</taxon>
        <taxon>Embryophyta</taxon>
        <taxon>Tracheophyta</taxon>
        <taxon>Spermatophyta</taxon>
        <taxon>Magnoliopsida</taxon>
        <taxon>Liliopsida</taxon>
        <taxon>Poales</taxon>
        <taxon>Poaceae</taxon>
        <taxon>BOP clade</taxon>
        <taxon>Pooideae</taxon>
        <taxon>Triticodae</taxon>
        <taxon>Triticeae</taxon>
        <taxon>Triticinae</taxon>
        <taxon>Triticum</taxon>
    </lineage>
</organism>
<dbReference type="Gramene" id="TuG1812G0300002554.01.T02">
    <property type="protein sequence ID" value="TuG1812G0300002554.01.T02"/>
    <property type="gene ID" value="TuG1812G0300002554.01"/>
</dbReference>
<comment type="function">
    <text evidence="4">General transcription factor that functions at the core of the DNA-binding multiprotein factor TFIID. Binding of TFIID to the TATA box is the initial transcriptional step of the pre-initiation complex (PIC), playing a role in the activation of eukaryotic genes transcribed by RNA polymerase II.</text>
</comment>
<keyword evidence="2" id="KW-0238">DNA-binding</keyword>
<dbReference type="GO" id="GO:0006352">
    <property type="term" value="P:DNA-templated transcription initiation"/>
    <property type="evidence" value="ECO:0007669"/>
    <property type="project" value="InterPro"/>
</dbReference>
<dbReference type="Gene3D" id="3.30.310.10">
    <property type="entry name" value="TATA-Binding Protein"/>
    <property type="match status" value="1"/>
</dbReference>
<dbReference type="AlphaFoldDB" id="A0A8R7TV70"/>
<dbReference type="GO" id="GO:0003677">
    <property type="term" value="F:DNA binding"/>
    <property type="evidence" value="ECO:0007669"/>
    <property type="project" value="UniProtKB-KW"/>
</dbReference>
<comment type="similarity">
    <text evidence="1">Belongs to the TBP family.</text>
</comment>
<reference evidence="6" key="1">
    <citation type="journal article" date="2013" name="Nature">
        <title>Draft genome of the wheat A-genome progenitor Triticum urartu.</title>
        <authorList>
            <person name="Ling H.Q."/>
            <person name="Zhao S."/>
            <person name="Liu D."/>
            <person name="Wang J."/>
            <person name="Sun H."/>
            <person name="Zhang C."/>
            <person name="Fan H."/>
            <person name="Li D."/>
            <person name="Dong L."/>
            <person name="Tao Y."/>
            <person name="Gao C."/>
            <person name="Wu H."/>
            <person name="Li Y."/>
            <person name="Cui Y."/>
            <person name="Guo X."/>
            <person name="Zheng S."/>
            <person name="Wang B."/>
            <person name="Yu K."/>
            <person name="Liang Q."/>
            <person name="Yang W."/>
            <person name="Lou X."/>
            <person name="Chen J."/>
            <person name="Feng M."/>
            <person name="Jian J."/>
            <person name="Zhang X."/>
            <person name="Luo G."/>
            <person name="Jiang Y."/>
            <person name="Liu J."/>
            <person name="Wang Z."/>
            <person name="Sha Y."/>
            <person name="Zhang B."/>
            <person name="Wu H."/>
            <person name="Tang D."/>
            <person name="Shen Q."/>
            <person name="Xue P."/>
            <person name="Zou S."/>
            <person name="Wang X."/>
            <person name="Liu X."/>
            <person name="Wang F."/>
            <person name="Yang Y."/>
            <person name="An X."/>
            <person name="Dong Z."/>
            <person name="Zhang K."/>
            <person name="Zhang X."/>
            <person name="Luo M.C."/>
            <person name="Dvorak J."/>
            <person name="Tong Y."/>
            <person name="Wang J."/>
            <person name="Yang H."/>
            <person name="Li Z."/>
            <person name="Wang D."/>
            <person name="Zhang A."/>
            <person name="Wang J."/>
        </authorList>
    </citation>
    <scope>NUCLEOTIDE SEQUENCE</scope>
    <source>
        <strain evidence="6">cv. G1812</strain>
    </source>
</reference>
<keyword evidence="3" id="KW-0804">Transcription</keyword>